<dbReference type="Gene3D" id="1.10.1040.10">
    <property type="entry name" value="N-(1-d-carboxylethyl)-l-norvaline Dehydrogenase, domain 2"/>
    <property type="match status" value="1"/>
</dbReference>
<evidence type="ECO:0000256" key="1">
    <source>
        <dbReference type="ARBA" id="ARBA00023002"/>
    </source>
</evidence>
<name>A0A975ZNG7_9RHOB</name>
<dbReference type="Gene3D" id="3.40.50.720">
    <property type="entry name" value="NAD(P)-binding Rossmann-like Domain"/>
    <property type="match status" value="1"/>
</dbReference>
<feature type="domain" description="Mannitol dehydrogenase C-terminal" evidence="3">
    <location>
        <begin position="276"/>
        <end position="405"/>
    </location>
</feature>
<dbReference type="InterPro" id="IPR000669">
    <property type="entry name" value="Mannitol_DH"/>
</dbReference>
<dbReference type="GO" id="GO:0016616">
    <property type="term" value="F:oxidoreductase activity, acting on the CH-OH group of donors, NAD or NADP as acceptor"/>
    <property type="evidence" value="ECO:0007669"/>
    <property type="project" value="TreeGrafter"/>
</dbReference>
<dbReference type="InterPro" id="IPR050988">
    <property type="entry name" value="Mannitol_DH/Oxidoreductase"/>
</dbReference>
<dbReference type="Proteomes" id="UP000182932">
    <property type="component" value="Unassembled WGS sequence"/>
</dbReference>
<dbReference type="AlphaFoldDB" id="A0A975ZNG7"/>
<sequence>MTDLEITHEAPAYDRAALKPRILHLGFGAFGRAHPMWVLDRGLDATGGDWGVVAARLHSGAEALSALDRAEGRYHVAAADGESARVRRIGCVIASLHPRRDGPEALLDLIASGGLEVVLLTVTEKGYCQAGGRLDTSRDDIKADLSGDSAPSTAIGDLAEGLRRRRTGGAGPITLVSCDNMPGNGDILRQVVLDYAAEIDAELPGWIEANAAFPNSMVDRITPALDDAGRALIEQAAGGEDANGIVTEPFLQWVLEDHFAGARPPFAEGGAELVEDVTPYEEMKLRMLNGAHSFLAHAGRLAGHETVAEATGDAVLRQAALKLMLDEQAATLDMPEGVDLPGYAEALIARFANTRLRHRLDQIAQDTSQKMPQRLFAPASRNAAAGRPWPLTALAIASWIAALRDLPPVADPRQDALRAAAAGADPVADVLGLDGPTDLSETLTPAVQTAFDAITSQGIIGALKEAL</sequence>
<feature type="domain" description="Mannitol dehydrogenase N-terminal" evidence="2">
    <location>
        <begin position="21"/>
        <end position="265"/>
    </location>
</feature>
<keyword evidence="1" id="KW-0560">Oxidoreductase</keyword>
<reference evidence="4 5" key="1">
    <citation type="submission" date="2016-10" db="EMBL/GenBank/DDBJ databases">
        <authorList>
            <person name="Varghese N."/>
            <person name="Submissions S."/>
        </authorList>
    </citation>
    <scope>NUCLEOTIDE SEQUENCE [LARGE SCALE GENOMIC DNA]</scope>
    <source>
        <strain evidence="4 5">FF3</strain>
    </source>
</reference>
<proteinExistence type="predicted"/>
<dbReference type="EMBL" id="FNYY01000006">
    <property type="protein sequence ID" value="SEJ49922.1"/>
    <property type="molecule type" value="Genomic_DNA"/>
</dbReference>
<dbReference type="InterPro" id="IPR036291">
    <property type="entry name" value="NAD(P)-bd_dom_sf"/>
</dbReference>
<dbReference type="SUPFAM" id="SSF48179">
    <property type="entry name" value="6-phosphogluconate dehydrogenase C-terminal domain-like"/>
    <property type="match status" value="1"/>
</dbReference>
<dbReference type="PRINTS" id="PR00084">
    <property type="entry name" value="MTLDHDRGNASE"/>
</dbReference>
<protein>
    <submittedName>
        <fullName evidence="4">Fructuronate reductase</fullName>
    </submittedName>
</protein>
<dbReference type="InterPro" id="IPR013131">
    <property type="entry name" value="Mannitol_DH_N"/>
</dbReference>
<dbReference type="GeneID" id="80818443"/>
<dbReference type="Pfam" id="PF01232">
    <property type="entry name" value="Mannitol_dh"/>
    <property type="match status" value="1"/>
</dbReference>
<evidence type="ECO:0000313" key="5">
    <source>
        <dbReference type="Proteomes" id="UP000182932"/>
    </source>
</evidence>
<evidence type="ECO:0000313" key="4">
    <source>
        <dbReference type="EMBL" id="SEJ49922.1"/>
    </source>
</evidence>
<gene>
    <name evidence="4" type="ORF">SAMN04487940_106187</name>
</gene>
<organism evidence="4 5">
    <name type="scientific">Marinovum algicola</name>
    <dbReference type="NCBI Taxonomy" id="42444"/>
    <lineage>
        <taxon>Bacteria</taxon>
        <taxon>Pseudomonadati</taxon>
        <taxon>Pseudomonadota</taxon>
        <taxon>Alphaproteobacteria</taxon>
        <taxon>Rhodobacterales</taxon>
        <taxon>Roseobacteraceae</taxon>
        <taxon>Marinovum</taxon>
    </lineage>
</organism>
<keyword evidence="5" id="KW-1185">Reference proteome</keyword>
<dbReference type="RefSeq" id="WP_074836577.1">
    <property type="nucleotide sequence ID" value="NZ_FNYY01000006.1"/>
</dbReference>
<dbReference type="InterPro" id="IPR013328">
    <property type="entry name" value="6PGD_dom2"/>
</dbReference>
<dbReference type="Pfam" id="PF08125">
    <property type="entry name" value="Mannitol_dh_C"/>
    <property type="match status" value="1"/>
</dbReference>
<evidence type="ECO:0000259" key="3">
    <source>
        <dbReference type="Pfam" id="PF08125"/>
    </source>
</evidence>
<accession>A0A975ZNG7</accession>
<dbReference type="InterPro" id="IPR013118">
    <property type="entry name" value="Mannitol_DH_C"/>
</dbReference>
<dbReference type="PANTHER" id="PTHR43362:SF1">
    <property type="entry name" value="MANNITOL DEHYDROGENASE 2-RELATED"/>
    <property type="match status" value="1"/>
</dbReference>
<comment type="caution">
    <text evidence="4">The sequence shown here is derived from an EMBL/GenBank/DDBJ whole genome shotgun (WGS) entry which is preliminary data.</text>
</comment>
<evidence type="ECO:0000259" key="2">
    <source>
        <dbReference type="Pfam" id="PF01232"/>
    </source>
</evidence>
<dbReference type="SUPFAM" id="SSF51735">
    <property type="entry name" value="NAD(P)-binding Rossmann-fold domains"/>
    <property type="match status" value="1"/>
</dbReference>
<dbReference type="InterPro" id="IPR008927">
    <property type="entry name" value="6-PGluconate_DH-like_C_sf"/>
</dbReference>
<dbReference type="PANTHER" id="PTHR43362">
    <property type="entry name" value="MANNITOL DEHYDROGENASE DSF1-RELATED"/>
    <property type="match status" value="1"/>
</dbReference>